<dbReference type="GO" id="GO:0140042">
    <property type="term" value="P:lipid droplet formation"/>
    <property type="evidence" value="ECO:0007669"/>
    <property type="project" value="UniProtKB-ARBA"/>
</dbReference>
<protein>
    <recommendedName>
        <fullName evidence="2">Seipin</fullName>
    </recommendedName>
</protein>
<keyword evidence="3 9" id="KW-0812">Transmembrane</keyword>
<evidence type="ECO:0000256" key="2">
    <source>
        <dbReference type="ARBA" id="ARBA00022064"/>
    </source>
</evidence>
<feature type="region of interest" description="Disordered" evidence="8">
    <location>
        <begin position="405"/>
        <end position="438"/>
    </location>
</feature>
<dbReference type="PANTHER" id="PTHR21212">
    <property type="entry name" value="BERNARDINELLI-SEIP CONGENITAL LIPODYSTROPHY 2 HOMOLOG BSCL2 PROTEIN"/>
    <property type="match status" value="1"/>
</dbReference>
<sequence>MGILGPGILRKELLGRELWDFPHRFWGGGEDFGEGILGPGILRKELLGNELFGREFWASPTDFVVGGGGKSRNFGAYPEIPEFPWRAGVERNPPPALPSPLTSPLPSPLSPQLLPAHGAPLPPSAMAPGGLPPPPLLLWGAQLGRGARRALLRGALGLSLALLLLWAALFLYGSFYWAYLPAAALLRPLHLAFRSDCDSPGPELCSFPSANVSLLGEHREKVLLYGQVYRISLELELPESPVNRELGMFMVTLTCYGHGGRTLATASRSAMLHYRSRLLRALHTVAFSGLFLSGFAEQSQTLELELMARYREDPYTPTVGALVEIRSRRVQLYGARLRVHAHFSGLRYLLYHFPLTSAVLGVAGNWALLALLTLGGYLQWGRGQRPPRPAQVSYGWGRGWGGPPLPHPPTHLSPSPTCDRSGRATEEPPGRGRGQVRDGDFWGKFWGFLGGNFEDTFWGNFGGFWRRFWANLGRFGGDFGEDFREILENIWGGFWKIFWGGFEGDFGQIWEDLGKILGGISGRFWRIFGEDSGKYFGEDLKEILGRFGEDFAEDFREILRGFWRRFGEDFGKDFGEDLKEILGKFGKILGRNFAGILGGFWANLEGILGKILGRFKVLFFGFCFCPSPTPRSLSLSPKSGGARKRRSFRAQPRAKALALTGNRGVEQAMDWLVAHEDDPDSDSELPPGLGALPLGLGGPRQPPGPEDETQKLLSEAGQERERRRRGQELAKLREWRRDEERRRAAEERRRERAEEWAAR</sequence>
<comment type="subcellular location">
    <subcellularLocation>
        <location evidence="1">Endoplasmic reticulum membrane</location>
        <topology evidence="1">Multi-pass membrane protein</topology>
    </subcellularLocation>
</comment>
<reference evidence="11" key="1">
    <citation type="submission" date="2025-08" db="UniProtKB">
        <authorList>
            <consortium name="Ensembl"/>
        </authorList>
    </citation>
    <scope>IDENTIFICATION</scope>
</reference>
<evidence type="ECO:0000256" key="9">
    <source>
        <dbReference type="SAM" id="Phobius"/>
    </source>
</evidence>
<dbReference type="Pfam" id="PF22562">
    <property type="entry name" value="UBA_7"/>
    <property type="match status" value="1"/>
</dbReference>
<dbReference type="SUPFAM" id="SSF46934">
    <property type="entry name" value="UBA-like"/>
    <property type="match status" value="1"/>
</dbReference>
<evidence type="ECO:0000256" key="8">
    <source>
        <dbReference type="SAM" id="MobiDB-lite"/>
    </source>
</evidence>
<dbReference type="Pfam" id="PF06775">
    <property type="entry name" value="Seipin"/>
    <property type="match status" value="1"/>
</dbReference>
<dbReference type="InParanoid" id="A0A674HMH5"/>
<keyword evidence="6" id="KW-0443">Lipid metabolism</keyword>
<feature type="region of interest" description="Disordered" evidence="8">
    <location>
        <begin position="631"/>
        <end position="651"/>
    </location>
</feature>
<dbReference type="InterPro" id="IPR015940">
    <property type="entry name" value="UBA"/>
</dbReference>
<evidence type="ECO:0000256" key="4">
    <source>
        <dbReference type="ARBA" id="ARBA00022824"/>
    </source>
</evidence>
<feature type="region of interest" description="Disordered" evidence="8">
    <location>
        <begin position="676"/>
        <end position="759"/>
    </location>
</feature>
<keyword evidence="7 9" id="KW-0472">Membrane</keyword>
<name>A0A674HMH5_TAEGU</name>
<keyword evidence="5 9" id="KW-1133">Transmembrane helix</keyword>
<reference evidence="11" key="2">
    <citation type="submission" date="2025-09" db="UniProtKB">
        <authorList>
            <consortium name="Ensembl"/>
        </authorList>
    </citation>
    <scope>IDENTIFICATION</scope>
</reference>
<feature type="transmembrane region" description="Helical" evidence="9">
    <location>
        <begin position="155"/>
        <end position="179"/>
    </location>
</feature>
<feature type="compositionally biased region" description="Low complexity" evidence="8">
    <location>
        <begin position="684"/>
        <end position="694"/>
    </location>
</feature>
<evidence type="ECO:0000313" key="11">
    <source>
        <dbReference type="Ensembl" id="ENSTGUP00000036198.1"/>
    </source>
</evidence>
<evidence type="ECO:0000256" key="5">
    <source>
        <dbReference type="ARBA" id="ARBA00022989"/>
    </source>
</evidence>
<dbReference type="InterPro" id="IPR009617">
    <property type="entry name" value="Seipin"/>
</dbReference>
<evidence type="ECO:0000259" key="10">
    <source>
        <dbReference type="Pfam" id="PF22562"/>
    </source>
</evidence>
<dbReference type="CDD" id="cd23995">
    <property type="entry name" value="Seipin_BSCL2_like"/>
    <property type="match status" value="1"/>
</dbReference>
<evidence type="ECO:0000313" key="12">
    <source>
        <dbReference type="Proteomes" id="UP000007754"/>
    </source>
</evidence>
<feature type="domain" description="UBA" evidence="10">
    <location>
        <begin position="655"/>
        <end position="682"/>
    </location>
</feature>
<evidence type="ECO:0000256" key="7">
    <source>
        <dbReference type="ARBA" id="ARBA00023136"/>
    </source>
</evidence>
<proteinExistence type="predicted"/>
<keyword evidence="4" id="KW-0256">Endoplasmic reticulum</keyword>
<evidence type="ECO:0000256" key="6">
    <source>
        <dbReference type="ARBA" id="ARBA00023098"/>
    </source>
</evidence>
<dbReference type="GO" id="GO:0006629">
    <property type="term" value="P:lipid metabolic process"/>
    <property type="evidence" value="ECO:0007669"/>
    <property type="project" value="UniProtKB-KW"/>
</dbReference>
<dbReference type="AlphaFoldDB" id="A0A674HMH5"/>
<accession>A0A674HMH5</accession>
<evidence type="ECO:0000256" key="3">
    <source>
        <dbReference type="ARBA" id="ARBA00022692"/>
    </source>
</evidence>
<dbReference type="PANTHER" id="PTHR21212:SF0">
    <property type="entry name" value="SEIPIN"/>
    <property type="match status" value="1"/>
</dbReference>
<feature type="compositionally biased region" description="Basic and acidic residues" evidence="8">
    <location>
        <begin position="420"/>
        <end position="438"/>
    </location>
</feature>
<dbReference type="Ensembl" id="ENSTGUT00000043441.1">
    <property type="protein sequence ID" value="ENSTGUP00000036198.1"/>
    <property type="gene ID" value="ENSTGUG00000029251.1"/>
</dbReference>
<dbReference type="GO" id="GO:0005789">
    <property type="term" value="C:endoplasmic reticulum membrane"/>
    <property type="evidence" value="ECO:0007669"/>
    <property type="project" value="UniProtKB-SubCell"/>
</dbReference>
<feature type="transmembrane region" description="Helical" evidence="9">
    <location>
        <begin position="355"/>
        <end position="378"/>
    </location>
</feature>
<dbReference type="Gene3D" id="1.10.8.10">
    <property type="entry name" value="DNA helicase RuvA subunit, C-terminal domain"/>
    <property type="match status" value="1"/>
</dbReference>
<dbReference type="GeneTree" id="ENSGT00390000011639"/>
<feature type="compositionally biased region" description="Basic and acidic residues" evidence="8">
    <location>
        <begin position="717"/>
        <end position="759"/>
    </location>
</feature>
<dbReference type="InterPro" id="IPR009060">
    <property type="entry name" value="UBA-like_sf"/>
</dbReference>
<keyword evidence="12" id="KW-1185">Reference proteome</keyword>
<evidence type="ECO:0000256" key="1">
    <source>
        <dbReference type="ARBA" id="ARBA00004477"/>
    </source>
</evidence>
<organism evidence="11 12">
    <name type="scientific">Taeniopygia guttata</name>
    <name type="common">Zebra finch</name>
    <name type="synonym">Poephila guttata</name>
    <dbReference type="NCBI Taxonomy" id="59729"/>
    <lineage>
        <taxon>Eukaryota</taxon>
        <taxon>Metazoa</taxon>
        <taxon>Chordata</taxon>
        <taxon>Craniata</taxon>
        <taxon>Vertebrata</taxon>
        <taxon>Euteleostomi</taxon>
        <taxon>Archelosauria</taxon>
        <taxon>Archosauria</taxon>
        <taxon>Dinosauria</taxon>
        <taxon>Saurischia</taxon>
        <taxon>Theropoda</taxon>
        <taxon>Coelurosauria</taxon>
        <taxon>Aves</taxon>
        <taxon>Neognathae</taxon>
        <taxon>Neoaves</taxon>
        <taxon>Telluraves</taxon>
        <taxon>Australaves</taxon>
        <taxon>Passeriformes</taxon>
        <taxon>Passeroidea</taxon>
        <taxon>Estrildidae</taxon>
        <taxon>Estrildinae</taxon>
        <taxon>Taeniopygia</taxon>
    </lineage>
</organism>
<dbReference type="Proteomes" id="UP000007754">
    <property type="component" value="Unplaced"/>
</dbReference>